<dbReference type="Gene3D" id="1.10.287.470">
    <property type="entry name" value="Helix hairpin bin"/>
    <property type="match status" value="1"/>
</dbReference>
<dbReference type="Pfam" id="PF25954">
    <property type="entry name" value="Beta-barrel_RND_2"/>
    <property type="match status" value="1"/>
</dbReference>
<dbReference type="InterPro" id="IPR058792">
    <property type="entry name" value="Beta-barrel_RND_2"/>
</dbReference>
<evidence type="ECO:0000259" key="4">
    <source>
        <dbReference type="Pfam" id="PF25954"/>
    </source>
</evidence>
<dbReference type="AlphaFoldDB" id="A0A858SY86"/>
<dbReference type="PANTHER" id="PTHR30469">
    <property type="entry name" value="MULTIDRUG RESISTANCE PROTEIN MDTA"/>
    <property type="match status" value="1"/>
</dbReference>
<evidence type="ECO:0000256" key="1">
    <source>
        <dbReference type="ARBA" id="ARBA00009477"/>
    </source>
</evidence>
<dbReference type="Proteomes" id="UP000503308">
    <property type="component" value="Chromosome"/>
</dbReference>
<evidence type="ECO:0000256" key="2">
    <source>
        <dbReference type="SAM" id="Coils"/>
    </source>
</evidence>
<dbReference type="GO" id="GO:1990281">
    <property type="term" value="C:efflux pump complex"/>
    <property type="evidence" value="ECO:0007669"/>
    <property type="project" value="TreeGrafter"/>
</dbReference>
<feature type="transmembrane region" description="Helical" evidence="3">
    <location>
        <begin position="21"/>
        <end position="40"/>
    </location>
</feature>
<dbReference type="RefSeq" id="WP_169642244.1">
    <property type="nucleotide sequence ID" value="NZ_CP048788.1"/>
</dbReference>
<sequence length="377" mass="39585">MNNDTEELTFQDDKGASRSTWIAGALVLVIVGWMGSGYILPSENPEPPQSADEGMAPVAVTVENSTAEPVTLYFRAEGQAQPDRDTAIRAESSGDVAEIMVAKGEDVAQGAVIARLTSTRADADFARARQELASAQREFDNAMELLDRGVSTADRVSDARADLAAAEASVTAAEETIKALMVVAPFAGRIERLTLDPGEFVQVGAEVGRIVDNTPLTVAIQVPQQALRRIAGGQTASISFITGEEREGTVGFVGTSANAETRTFLAEIEVPNKDGAIPAGISAEIRIPTGEALAHFIQPSTVSLNPDGRLGVKTVTDNDQVAFSPIQVVRAEIDGIWVTGLPETARIITVGQGFVNAGETVRSSTAPRATDAVAQGN</sequence>
<dbReference type="PANTHER" id="PTHR30469:SF29">
    <property type="entry name" value="BLR2860 PROTEIN"/>
    <property type="match status" value="1"/>
</dbReference>
<keyword evidence="2" id="KW-0175">Coiled coil</keyword>
<accession>A0A858SY86</accession>
<evidence type="ECO:0000313" key="5">
    <source>
        <dbReference type="EMBL" id="QJF53027.1"/>
    </source>
</evidence>
<keyword evidence="6" id="KW-1185">Reference proteome</keyword>
<keyword evidence="3" id="KW-0812">Transmembrane</keyword>
<name>A0A858SY86_9RHOB</name>
<evidence type="ECO:0000256" key="3">
    <source>
        <dbReference type="SAM" id="Phobius"/>
    </source>
</evidence>
<proteinExistence type="inferred from homology"/>
<reference evidence="5 6" key="1">
    <citation type="submission" date="2020-02" db="EMBL/GenBank/DDBJ databases">
        <title>Genome sequence of Roseobacter ponti.</title>
        <authorList>
            <person name="Hollensteiner J."/>
            <person name="Schneider D."/>
            <person name="Poehlein A."/>
            <person name="Daniel R."/>
        </authorList>
    </citation>
    <scope>NUCLEOTIDE SEQUENCE [LARGE SCALE GENOMIC DNA]</scope>
    <source>
        <strain evidence="5 6">DSM 106830</strain>
    </source>
</reference>
<gene>
    <name evidence="5" type="ORF">G3256_18500</name>
</gene>
<evidence type="ECO:0000313" key="6">
    <source>
        <dbReference type="Proteomes" id="UP000503308"/>
    </source>
</evidence>
<dbReference type="SUPFAM" id="SSF111369">
    <property type="entry name" value="HlyD-like secretion proteins"/>
    <property type="match status" value="1"/>
</dbReference>
<dbReference type="InterPro" id="IPR006143">
    <property type="entry name" value="RND_pump_MFP"/>
</dbReference>
<comment type="similarity">
    <text evidence="1">Belongs to the membrane fusion protein (MFP) (TC 8.A.1) family.</text>
</comment>
<feature type="domain" description="CusB-like beta-barrel" evidence="4">
    <location>
        <begin position="218"/>
        <end position="287"/>
    </location>
</feature>
<dbReference type="GO" id="GO:0015562">
    <property type="term" value="F:efflux transmembrane transporter activity"/>
    <property type="evidence" value="ECO:0007669"/>
    <property type="project" value="TreeGrafter"/>
</dbReference>
<organism evidence="5 6">
    <name type="scientific">Roseobacter ponti</name>
    <dbReference type="NCBI Taxonomy" id="1891787"/>
    <lineage>
        <taxon>Bacteria</taxon>
        <taxon>Pseudomonadati</taxon>
        <taxon>Pseudomonadota</taxon>
        <taxon>Alphaproteobacteria</taxon>
        <taxon>Rhodobacterales</taxon>
        <taxon>Roseobacteraceae</taxon>
        <taxon>Roseobacter</taxon>
    </lineage>
</organism>
<dbReference type="NCBIfam" id="TIGR01730">
    <property type="entry name" value="RND_mfp"/>
    <property type="match status" value="1"/>
</dbReference>
<dbReference type="EMBL" id="CP048788">
    <property type="protein sequence ID" value="QJF53027.1"/>
    <property type="molecule type" value="Genomic_DNA"/>
</dbReference>
<protein>
    <submittedName>
        <fullName evidence="5">Efflux RND transporter periplasmic adaptor subunit</fullName>
    </submittedName>
</protein>
<feature type="coiled-coil region" evidence="2">
    <location>
        <begin position="118"/>
        <end position="176"/>
    </location>
</feature>
<dbReference type="Gene3D" id="2.40.30.170">
    <property type="match status" value="1"/>
</dbReference>
<keyword evidence="3" id="KW-1133">Transmembrane helix</keyword>
<dbReference type="Gene3D" id="2.40.50.100">
    <property type="match status" value="1"/>
</dbReference>
<dbReference type="KEGG" id="rpon:G3256_18500"/>
<keyword evidence="3" id="KW-0472">Membrane</keyword>